<organism evidence="1 2">
    <name type="scientific">Anaerotignum lactatifermentans DSM 14214</name>
    <dbReference type="NCBI Taxonomy" id="1121323"/>
    <lineage>
        <taxon>Bacteria</taxon>
        <taxon>Bacillati</taxon>
        <taxon>Bacillota</taxon>
        <taxon>Clostridia</taxon>
        <taxon>Lachnospirales</taxon>
        <taxon>Anaerotignaceae</taxon>
        <taxon>Anaerotignum</taxon>
    </lineage>
</organism>
<sequence>MNPTNAIGLAKELIENCCKTILDKIGIEWSKNDDVSQFTK</sequence>
<gene>
    <name evidence="1" type="ORF">SAMN02745138_00780</name>
</gene>
<reference evidence="1 2" key="1">
    <citation type="submission" date="2016-11" db="EMBL/GenBank/DDBJ databases">
        <authorList>
            <person name="Jaros S."/>
            <person name="Januszkiewicz K."/>
            <person name="Wedrychowicz H."/>
        </authorList>
    </citation>
    <scope>NUCLEOTIDE SEQUENCE [LARGE SCALE GENOMIC DNA]</scope>
    <source>
        <strain evidence="1 2">DSM 14214</strain>
    </source>
</reference>
<proteinExistence type="predicted"/>
<keyword evidence="2" id="KW-1185">Reference proteome</keyword>
<evidence type="ECO:0000313" key="2">
    <source>
        <dbReference type="Proteomes" id="UP000183975"/>
    </source>
</evidence>
<dbReference type="EMBL" id="FRAH01000009">
    <property type="protein sequence ID" value="SHJ91241.1"/>
    <property type="molecule type" value="Genomic_DNA"/>
</dbReference>
<dbReference type="Proteomes" id="UP000183975">
    <property type="component" value="Unassembled WGS sequence"/>
</dbReference>
<name>A0A1M6N6A8_9FIRM</name>
<evidence type="ECO:0000313" key="1">
    <source>
        <dbReference type="EMBL" id="SHJ91241.1"/>
    </source>
</evidence>
<dbReference type="AlphaFoldDB" id="A0A1M6N6A8"/>
<accession>A0A1M6N6A8</accession>
<protein>
    <submittedName>
        <fullName evidence="1">Uncharacterized protein</fullName>
    </submittedName>
</protein>